<dbReference type="Proteomes" id="UP000236728">
    <property type="component" value="Unassembled WGS sequence"/>
</dbReference>
<dbReference type="AlphaFoldDB" id="A0A1H5W531"/>
<keyword evidence="2" id="KW-1185">Reference proteome</keyword>
<proteinExistence type="predicted"/>
<sequence>MWLRGLKSPQTYTSCIVGFLYSVAWKADRYGGRDTHHLQWYRKSLPLRSETPRMQAKVP</sequence>
<reference evidence="1 2" key="1">
    <citation type="submission" date="2016-10" db="EMBL/GenBank/DDBJ databases">
        <authorList>
            <person name="de Groot N.N."/>
        </authorList>
    </citation>
    <scope>NUCLEOTIDE SEQUENCE [LARGE SCALE GENOMIC DNA]</scope>
    <source>
        <strain evidence="1 2">DSM 22489</strain>
    </source>
</reference>
<protein>
    <submittedName>
        <fullName evidence="1">Uncharacterized protein</fullName>
    </submittedName>
</protein>
<organism evidence="1 2">
    <name type="scientific">Bryocella elongata</name>
    <dbReference type="NCBI Taxonomy" id="863522"/>
    <lineage>
        <taxon>Bacteria</taxon>
        <taxon>Pseudomonadati</taxon>
        <taxon>Acidobacteriota</taxon>
        <taxon>Terriglobia</taxon>
        <taxon>Terriglobales</taxon>
        <taxon>Acidobacteriaceae</taxon>
        <taxon>Bryocella</taxon>
    </lineage>
</organism>
<evidence type="ECO:0000313" key="1">
    <source>
        <dbReference type="EMBL" id="SEF94336.1"/>
    </source>
</evidence>
<gene>
    <name evidence="1" type="ORF">SAMN05421819_1435</name>
</gene>
<name>A0A1H5W531_9BACT</name>
<accession>A0A1H5W531</accession>
<evidence type="ECO:0000313" key="2">
    <source>
        <dbReference type="Proteomes" id="UP000236728"/>
    </source>
</evidence>
<dbReference type="EMBL" id="FNVA01000002">
    <property type="protein sequence ID" value="SEF94336.1"/>
    <property type="molecule type" value="Genomic_DNA"/>
</dbReference>